<feature type="domain" description="GFO/IDH/MocA-like oxidoreductase" evidence="2">
    <location>
        <begin position="134"/>
        <end position="240"/>
    </location>
</feature>
<dbReference type="EMBL" id="JAHLFG010000062">
    <property type="protein sequence ID" value="MBU3827010.1"/>
    <property type="molecule type" value="Genomic_DNA"/>
</dbReference>
<evidence type="ECO:0000313" key="3">
    <source>
        <dbReference type="EMBL" id="MBU3827010.1"/>
    </source>
</evidence>
<dbReference type="Gene3D" id="3.30.360.10">
    <property type="entry name" value="Dihydrodipicolinate Reductase, domain 2"/>
    <property type="match status" value="1"/>
</dbReference>
<evidence type="ECO:0000259" key="1">
    <source>
        <dbReference type="Pfam" id="PF01408"/>
    </source>
</evidence>
<dbReference type="PANTHER" id="PTHR43249">
    <property type="entry name" value="UDP-N-ACETYL-2-AMINO-2-DEOXY-D-GLUCURONATE OXIDASE"/>
    <property type="match status" value="1"/>
</dbReference>
<dbReference type="Gene3D" id="3.40.50.720">
    <property type="entry name" value="NAD(P)-binding Rossmann-like Domain"/>
    <property type="match status" value="1"/>
</dbReference>
<feature type="domain" description="Gfo/Idh/MocA-like oxidoreductase N-terminal" evidence="1">
    <location>
        <begin position="5"/>
        <end position="122"/>
    </location>
</feature>
<dbReference type="InterPro" id="IPR000683">
    <property type="entry name" value="Gfo/Idh/MocA-like_OxRdtase_N"/>
</dbReference>
<gene>
    <name evidence="3" type="ORF">IAA31_05920</name>
</gene>
<dbReference type="SUPFAM" id="SSF55347">
    <property type="entry name" value="Glyceraldehyde-3-phosphate dehydrogenase-like, C-terminal domain"/>
    <property type="match status" value="1"/>
</dbReference>
<dbReference type="Pfam" id="PF22725">
    <property type="entry name" value="GFO_IDH_MocA_C3"/>
    <property type="match status" value="1"/>
</dbReference>
<dbReference type="SUPFAM" id="SSF51735">
    <property type="entry name" value="NAD(P)-binding Rossmann-fold domains"/>
    <property type="match status" value="1"/>
</dbReference>
<organism evidence="3 4">
    <name type="scientific">Candidatus Anaerobiospirillum merdipullorum</name>
    <dbReference type="NCBI Taxonomy" id="2838450"/>
    <lineage>
        <taxon>Bacteria</taxon>
        <taxon>Pseudomonadati</taxon>
        <taxon>Pseudomonadota</taxon>
        <taxon>Gammaproteobacteria</taxon>
        <taxon>Aeromonadales</taxon>
        <taxon>Succinivibrionaceae</taxon>
        <taxon>Anaerobiospirillum</taxon>
    </lineage>
</organism>
<dbReference type="InterPro" id="IPR052515">
    <property type="entry name" value="Gfo/Idh/MocA_Oxidoreductase"/>
</dbReference>
<dbReference type="PANTHER" id="PTHR43249:SF1">
    <property type="entry name" value="D-GLUCOSIDE 3-DEHYDROGENASE"/>
    <property type="match status" value="1"/>
</dbReference>
<evidence type="ECO:0000259" key="2">
    <source>
        <dbReference type="Pfam" id="PF22725"/>
    </source>
</evidence>
<reference evidence="3" key="2">
    <citation type="submission" date="2021-04" db="EMBL/GenBank/DDBJ databases">
        <authorList>
            <person name="Gilroy R."/>
        </authorList>
    </citation>
    <scope>NUCLEOTIDE SEQUENCE</scope>
    <source>
        <strain evidence="3">687</strain>
    </source>
</reference>
<sequence length="378" mass="40956">MAALQVALIGCGAIGRVQAKALLALPEYQLVALVNRHRDKAEALANELGLKLPIFTSADELYAHVTCDVVTICLPPAQHHAAVLQALVAGCHVMVEKPMALSVAQCQEMVLAAQNAHRYLGVICQNRWKDANFRLKALLDSGKLGPILGGELRSLWWRGGNYYDPAWRGTWQVEGGGCLMSHAVHQLDLLLWLIGKPQAVSAHMRNVAHDNSQCEDYVTANFDYGSFNINFICSLVHQHEEQGLYLDTVNASLDAGGIHCLQALPNGYPQNNDSKKAQLQAIVDALAPLPLSGHAAQLRHFAQVINGTAWPCGTGNEGMAAIELIAALYKAAVTQSVVSLPLASDDPFCHHETRVPLMPHFHEKKVSLATTPSLTISL</sequence>
<dbReference type="InterPro" id="IPR036291">
    <property type="entry name" value="NAD(P)-bd_dom_sf"/>
</dbReference>
<name>A0A9E2KP81_9GAMM</name>
<accession>A0A9E2KP81</accession>
<dbReference type="AlphaFoldDB" id="A0A9E2KP81"/>
<reference evidence="3" key="1">
    <citation type="journal article" date="2021" name="PeerJ">
        <title>Extensive microbial diversity within the chicken gut microbiome revealed by metagenomics and culture.</title>
        <authorList>
            <person name="Gilroy R."/>
            <person name="Ravi A."/>
            <person name="Getino M."/>
            <person name="Pursley I."/>
            <person name="Horton D.L."/>
            <person name="Alikhan N.F."/>
            <person name="Baker D."/>
            <person name="Gharbi K."/>
            <person name="Hall N."/>
            <person name="Watson M."/>
            <person name="Adriaenssens E.M."/>
            <person name="Foster-Nyarko E."/>
            <person name="Jarju S."/>
            <person name="Secka A."/>
            <person name="Antonio M."/>
            <person name="Oren A."/>
            <person name="Chaudhuri R.R."/>
            <person name="La Ragione R."/>
            <person name="Hildebrand F."/>
            <person name="Pallen M.J."/>
        </authorList>
    </citation>
    <scope>NUCLEOTIDE SEQUENCE</scope>
    <source>
        <strain evidence="3">687</strain>
    </source>
</reference>
<comment type="caution">
    <text evidence="3">The sequence shown here is derived from an EMBL/GenBank/DDBJ whole genome shotgun (WGS) entry which is preliminary data.</text>
</comment>
<dbReference type="Proteomes" id="UP000824150">
    <property type="component" value="Unassembled WGS sequence"/>
</dbReference>
<dbReference type="Pfam" id="PF01408">
    <property type="entry name" value="GFO_IDH_MocA"/>
    <property type="match status" value="1"/>
</dbReference>
<protein>
    <submittedName>
        <fullName evidence="3">Gfo/Idh/MocA family oxidoreductase</fullName>
    </submittedName>
</protein>
<dbReference type="GO" id="GO:0000166">
    <property type="term" value="F:nucleotide binding"/>
    <property type="evidence" value="ECO:0007669"/>
    <property type="project" value="InterPro"/>
</dbReference>
<proteinExistence type="predicted"/>
<evidence type="ECO:0000313" key="4">
    <source>
        <dbReference type="Proteomes" id="UP000824150"/>
    </source>
</evidence>
<dbReference type="InterPro" id="IPR055170">
    <property type="entry name" value="GFO_IDH_MocA-like_dom"/>
</dbReference>